<evidence type="ECO:0000313" key="5">
    <source>
        <dbReference type="Proteomes" id="UP000235994"/>
    </source>
</evidence>
<dbReference type="SFLD" id="SFLDG00358">
    <property type="entry name" value="Main_(cytGST)"/>
    <property type="match status" value="1"/>
</dbReference>
<feature type="domain" description="GST N-terminal" evidence="2">
    <location>
        <begin position="1"/>
        <end position="77"/>
    </location>
</feature>
<dbReference type="InterPro" id="IPR010987">
    <property type="entry name" value="Glutathione-S-Trfase_C-like"/>
</dbReference>
<dbReference type="SUPFAM" id="SSF47616">
    <property type="entry name" value="GST C-terminal domain-like"/>
    <property type="match status" value="1"/>
</dbReference>
<dbReference type="Gene3D" id="3.40.30.10">
    <property type="entry name" value="Glutaredoxin"/>
    <property type="match status" value="1"/>
</dbReference>
<dbReference type="PROSITE" id="PS50404">
    <property type="entry name" value="GST_NTER"/>
    <property type="match status" value="1"/>
</dbReference>
<evidence type="ECO:0000259" key="2">
    <source>
        <dbReference type="PROSITE" id="PS50404"/>
    </source>
</evidence>
<accession>A0A2N8K959</accession>
<dbReference type="InterPro" id="IPR036249">
    <property type="entry name" value="Thioredoxin-like_sf"/>
</dbReference>
<protein>
    <submittedName>
        <fullName evidence="4">Glutathione S-transferase</fullName>
    </submittedName>
</protein>
<feature type="domain" description="GST C-terminal" evidence="3">
    <location>
        <begin position="83"/>
        <end position="205"/>
    </location>
</feature>
<keyword evidence="4" id="KW-0808">Transferase</keyword>
<organism evidence="4 5">
    <name type="scientific">Achromobacter pulmonis</name>
    <dbReference type="NCBI Taxonomy" id="1389932"/>
    <lineage>
        <taxon>Bacteria</taxon>
        <taxon>Pseudomonadati</taxon>
        <taxon>Pseudomonadota</taxon>
        <taxon>Betaproteobacteria</taxon>
        <taxon>Burkholderiales</taxon>
        <taxon>Alcaligenaceae</taxon>
        <taxon>Achromobacter</taxon>
    </lineage>
</organism>
<dbReference type="PANTHER" id="PTHR44051">
    <property type="entry name" value="GLUTATHIONE S-TRANSFERASE-RELATED"/>
    <property type="match status" value="1"/>
</dbReference>
<dbReference type="AlphaFoldDB" id="A0A2N8K959"/>
<dbReference type="Proteomes" id="UP000235994">
    <property type="component" value="Unassembled WGS sequence"/>
</dbReference>
<dbReference type="InterPro" id="IPR040079">
    <property type="entry name" value="Glutathione_S-Trfase"/>
</dbReference>
<sequence length="205" mass="22646">MKLYHMPGACSLADLIVLQWIGADHEPVRMSLESIKSPDYLAINAGGTVPLLAHGDLSLTENVAILGYLADLYPEGRLLGDGSPRARAEVMRWLGFLNSDVHKAFKPIFVPQRFLNDAAMAPILADNARGHVREYLARLDDQLDGRDWLTGERSIADPYLFVLSRWSAARKVDMQGLDNLARFVRMMDADAGVQAALRAESGMPQ</sequence>
<evidence type="ECO:0000256" key="1">
    <source>
        <dbReference type="RuleBase" id="RU003494"/>
    </source>
</evidence>
<evidence type="ECO:0000259" key="3">
    <source>
        <dbReference type="PROSITE" id="PS50405"/>
    </source>
</evidence>
<evidence type="ECO:0000313" key="4">
    <source>
        <dbReference type="EMBL" id="PND29991.1"/>
    </source>
</evidence>
<dbReference type="SFLD" id="SFLDS00019">
    <property type="entry name" value="Glutathione_Transferase_(cytos"/>
    <property type="match status" value="1"/>
</dbReference>
<dbReference type="CDD" id="cd03188">
    <property type="entry name" value="GST_C_Beta"/>
    <property type="match status" value="1"/>
</dbReference>
<dbReference type="CDD" id="cd03057">
    <property type="entry name" value="GST_N_Beta"/>
    <property type="match status" value="1"/>
</dbReference>
<comment type="caution">
    <text evidence="4">The sequence shown here is derived from an EMBL/GenBank/DDBJ whole genome shotgun (WGS) entry which is preliminary data.</text>
</comment>
<dbReference type="GO" id="GO:0016740">
    <property type="term" value="F:transferase activity"/>
    <property type="evidence" value="ECO:0007669"/>
    <property type="project" value="UniProtKB-KW"/>
</dbReference>
<dbReference type="PANTHER" id="PTHR44051:SF8">
    <property type="entry name" value="GLUTATHIONE S-TRANSFERASE GSTA"/>
    <property type="match status" value="1"/>
</dbReference>
<gene>
    <name evidence="4" type="ORF">C1I89_31540</name>
</gene>
<dbReference type="InterPro" id="IPR004046">
    <property type="entry name" value="GST_C"/>
</dbReference>
<dbReference type="SUPFAM" id="SSF52833">
    <property type="entry name" value="Thioredoxin-like"/>
    <property type="match status" value="1"/>
</dbReference>
<dbReference type="InterPro" id="IPR004045">
    <property type="entry name" value="Glutathione_S-Trfase_N"/>
</dbReference>
<dbReference type="InterPro" id="IPR036282">
    <property type="entry name" value="Glutathione-S-Trfase_C_sf"/>
</dbReference>
<comment type="similarity">
    <text evidence="1">Belongs to the GST superfamily.</text>
</comment>
<proteinExistence type="inferred from homology"/>
<keyword evidence="5" id="KW-1185">Reference proteome</keyword>
<dbReference type="Pfam" id="PF00043">
    <property type="entry name" value="GST_C"/>
    <property type="match status" value="1"/>
</dbReference>
<dbReference type="PROSITE" id="PS50405">
    <property type="entry name" value="GST_CTER"/>
    <property type="match status" value="1"/>
</dbReference>
<dbReference type="Gene3D" id="1.20.1050.10">
    <property type="match status" value="1"/>
</dbReference>
<dbReference type="EMBL" id="POQS01000013">
    <property type="protein sequence ID" value="PND29991.1"/>
    <property type="molecule type" value="Genomic_DNA"/>
</dbReference>
<dbReference type="Pfam" id="PF02798">
    <property type="entry name" value="GST_N"/>
    <property type="match status" value="1"/>
</dbReference>
<name>A0A2N8K959_9BURK</name>
<dbReference type="RefSeq" id="WP_102776174.1">
    <property type="nucleotide sequence ID" value="NZ_POQS01000013.1"/>
</dbReference>
<dbReference type="SFLD" id="SFLDG01150">
    <property type="entry name" value="Main.1:_Beta-like"/>
    <property type="match status" value="1"/>
</dbReference>
<reference evidence="4 5" key="1">
    <citation type="submission" date="2018-01" db="EMBL/GenBank/DDBJ databases">
        <title>The draft genome of an aniline degradation strain ANB-1.</title>
        <authorList>
            <person name="Zhang L."/>
            <person name="Jiang J."/>
        </authorList>
    </citation>
    <scope>NUCLEOTIDE SEQUENCE [LARGE SCALE GENOMIC DNA]</scope>
    <source>
        <strain evidence="4 5">ANB-1</strain>
    </source>
</reference>